<reference evidence="9" key="1">
    <citation type="submission" date="2022-04" db="EMBL/GenBank/DDBJ databases">
        <title>Carnegiea gigantea Genome sequencing and assembly v2.</title>
        <authorList>
            <person name="Copetti D."/>
            <person name="Sanderson M.J."/>
            <person name="Burquez A."/>
            <person name="Wojciechowski M.F."/>
        </authorList>
    </citation>
    <scope>NUCLEOTIDE SEQUENCE</scope>
    <source>
        <strain evidence="9">SGP5-SGP5p</strain>
        <tissue evidence="9">Aerial part</tissue>
    </source>
</reference>
<evidence type="ECO:0000259" key="6">
    <source>
        <dbReference type="PROSITE" id="PS50089"/>
    </source>
</evidence>
<name>A0A9Q1QAL4_9CARY</name>
<accession>A0A9Q1QAL4</accession>
<dbReference type="GO" id="GO:0008270">
    <property type="term" value="F:zinc ion binding"/>
    <property type="evidence" value="ECO:0007669"/>
    <property type="project" value="UniProtKB-KW"/>
</dbReference>
<dbReference type="Pfam" id="PF05495">
    <property type="entry name" value="zf-CHY"/>
    <property type="match status" value="1"/>
</dbReference>
<dbReference type="InterPro" id="IPR001841">
    <property type="entry name" value="Znf_RING"/>
</dbReference>
<keyword evidence="5" id="KW-0472">Membrane</keyword>
<evidence type="ECO:0000256" key="2">
    <source>
        <dbReference type="ARBA" id="ARBA00022771"/>
    </source>
</evidence>
<keyword evidence="5" id="KW-0812">Transmembrane</keyword>
<dbReference type="InterPro" id="IPR037275">
    <property type="entry name" value="Znf_CTCHY_sf"/>
</dbReference>
<keyword evidence="10" id="KW-1185">Reference proteome</keyword>
<evidence type="ECO:0000256" key="1">
    <source>
        <dbReference type="ARBA" id="ARBA00022723"/>
    </source>
</evidence>
<dbReference type="SUPFAM" id="SSF161245">
    <property type="entry name" value="Zinc hairpin stack"/>
    <property type="match status" value="1"/>
</dbReference>
<dbReference type="GO" id="GO:0016567">
    <property type="term" value="P:protein ubiquitination"/>
    <property type="evidence" value="ECO:0007669"/>
    <property type="project" value="TreeGrafter"/>
</dbReference>
<dbReference type="AlphaFoldDB" id="A0A9Q1QAL4"/>
<keyword evidence="2 4" id="KW-0863">Zinc-finger</keyword>
<dbReference type="OrthoDB" id="411372at2759"/>
<keyword evidence="5" id="KW-1133">Transmembrane helix</keyword>
<evidence type="ECO:0000256" key="5">
    <source>
        <dbReference type="SAM" id="Phobius"/>
    </source>
</evidence>
<feature type="transmembrane region" description="Helical" evidence="5">
    <location>
        <begin position="61"/>
        <end position="86"/>
    </location>
</feature>
<gene>
    <name evidence="9" type="ORF">Cgig2_002603</name>
</gene>
<evidence type="ECO:0000256" key="4">
    <source>
        <dbReference type="PROSITE-ProRule" id="PRU00601"/>
    </source>
</evidence>
<dbReference type="InterPro" id="IPR017921">
    <property type="entry name" value="Znf_CTCHY"/>
</dbReference>
<dbReference type="SUPFAM" id="SSF57850">
    <property type="entry name" value="RING/U-box"/>
    <property type="match status" value="1"/>
</dbReference>
<dbReference type="GO" id="GO:0061630">
    <property type="term" value="F:ubiquitin protein ligase activity"/>
    <property type="evidence" value="ECO:0007669"/>
    <property type="project" value="TreeGrafter"/>
</dbReference>
<sequence>MAEGTSVRENRQDSSVPENRLDFGKLQYGCEHYRRRCRIRAPCCNRIFTCRHCHNDAMVCVLFFLLLSMFLNPLILILAILMSYAASSLSDPMERHELVRQDVTRVAKVCSNCGVDMGEYFCEVCKFYDDETDKKQFHCNECGICRVGGRENFFHCQKCGMRSYPFLSSGYLRVNLLWITLYILCPFWDFILSLRVREKVEWLLASQHEGKASCHIGYLDLSLDRGTGSCYSVSIRDNHLCVENAMKNCCPICYEYLFDSVKGTTVMRCGHTIHLECYYDMLKQKQYRCPICSKSTVDMSRNWERLDEELLPCLQSVDMRNYDYCKLREQIDVICSYRSTYGYVGPFLRLSDLKPIRLIYVTRTLGQDSLPRVLSWLLPNGEDIGRKGGMISV</sequence>
<dbReference type="CDD" id="cd16464">
    <property type="entry name" value="RING-H2_Pirh2-like"/>
    <property type="match status" value="1"/>
</dbReference>
<dbReference type="Gene3D" id="3.30.40.10">
    <property type="entry name" value="Zinc/RING finger domain, C3HC4 (zinc finger)"/>
    <property type="match status" value="1"/>
</dbReference>
<organism evidence="9 10">
    <name type="scientific">Carnegiea gigantea</name>
    <dbReference type="NCBI Taxonomy" id="171969"/>
    <lineage>
        <taxon>Eukaryota</taxon>
        <taxon>Viridiplantae</taxon>
        <taxon>Streptophyta</taxon>
        <taxon>Embryophyta</taxon>
        <taxon>Tracheophyta</taxon>
        <taxon>Spermatophyta</taxon>
        <taxon>Magnoliopsida</taxon>
        <taxon>eudicotyledons</taxon>
        <taxon>Gunneridae</taxon>
        <taxon>Pentapetalae</taxon>
        <taxon>Caryophyllales</taxon>
        <taxon>Cactineae</taxon>
        <taxon>Cactaceae</taxon>
        <taxon>Cactoideae</taxon>
        <taxon>Echinocereeae</taxon>
        <taxon>Carnegiea</taxon>
    </lineage>
</organism>
<keyword evidence="1" id="KW-0479">Metal-binding</keyword>
<proteinExistence type="predicted"/>
<dbReference type="GO" id="GO:0006511">
    <property type="term" value="P:ubiquitin-dependent protein catabolic process"/>
    <property type="evidence" value="ECO:0007669"/>
    <property type="project" value="TreeGrafter"/>
</dbReference>
<feature type="domain" description="CTCHY-type" evidence="8">
    <location>
        <begin position="117"/>
        <end position="181"/>
    </location>
</feature>
<comment type="caution">
    <text evidence="9">The sequence shown here is derived from an EMBL/GenBank/DDBJ whole genome shotgun (WGS) entry which is preliminary data.</text>
</comment>
<dbReference type="PANTHER" id="PTHR21319">
    <property type="entry name" value="RING FINGER AND CHY ZINC FINGER DOMAIN-CONTAINING PROTEIN 1"/>
    <property type="match status" value="1"/>
</dbReference>
<evidence type="ECO:0000256" key="3">
    <source>
        <dbReference type="ARBA" id="ARBA00022833"/>
    </source>
</evidence>
<protein>
    <submittedName>
        <fullName evidence="9">Uncharacterized protein</fullName>
    </submittedName>
</protein>
<dbReference type="EMBL" id="JAKOGI010000479">
    <property type="protein sequence ID" value="KAJ8434401.1"/>
    <property type="molecule type" value="Genomic_DNA"/>
</dbReference>
<dbReference type="InterPro" id="IPR037274">
    <property type="entry name" value="Znf_CHY_sf"/>
</dbReference>
<evidence type="ECO:0000259" key="8">
    <source>
        <dbReference type="PROSITE" id="PS51270"/>
    </source>
</evidence>
<evidence type="ECO:0000313" key="9">
    <source>
        <dbReference type="EMBL" id="KAJ8434401.1"/>
    </source>
</evidence>
<dbReference type="InterPro" id="IPR008913">
    <property type="entry name" value="Znf_CHY"/>
</dbReference>
<dbReference type="SMART" id="SM00184">
    <property type="entry name" value="RING"/>
    <property type="match status" value="1"/>
</dbReference>
<dbReference type="SUPFAM" id="SSF161219">
    <property type="entry name" value="CHY zinc finger-like"/>
    <property type="match status" value="1"/>
</dbReference>
<evidence type="ECO:0000259" key="7">
    <source>
        <dbReference type="PROSITE" id="PS51266"/>
    </source>
</evidence>
<feature type="domain" description="CHY-type" evidence="7">
    <location>
        <begin position="23"/>
        <end position="141"/>
    </location>
</feature>
<dbReference type="GO" id="GO:0005634">
    <property type="term" value="C:nucleus"/>
    <property type="evidence" value="ECO:0007669"/>
    <property type="project" value="TreeGrafter"/>
</dbReference>
<dbReference type="Pfam" id="PF13639">
    <property type="entry name" value="zf-RING_2"/>
    <property type="match status" value="1"/>
</dbReference>
<evidence type="ECO:0000313" key="10">
    <source>
        <dbReference type="Proteomes" id="UP001153076"/>
    </source>
</evidence>
<dbReference type="PANTHER" id="PTHR21319:SF12">
    <property type="entry name" value="ZINC FINGER (C3HC4-TYPE RING FINGER) FAMILY PROTEIN"/>
    <property type="match status" value="1"/>
</dbReference>
<dbReference type="PROSITE" id="PS51266">
    <property type="entry name" value="ZF_CHY"/>
    <property type="match status" value="1"/>
</dbReference>
<feature type="domain" description="RING-type" evidence="6">
    <location>
        <begin position="250"/>
        <end position="293"/>
    </location>
</feature>
<dbReference type="PROSITE" id="PS50089">
    <property type="entry name" value="ZF_RING_2"/>
    <property type="match status" value="1"/>
</dbReference>
<dbReference type="InterPro" id="IPR013083">
    <property type="entry name" value="Znf_RING/FYVE/PHD"/>
</dbReference>
<dbReference type="Proteomes" id="UP001153076">
    <property type="component" value="Unassembled WGS sequence"/>
</dbReference>
<keyword evidence="3" id="KW-0862">Zinc</keyword>
<dbReference type="PROSITE" id="PS51270">
    <property type="entry name" value="ZF_CTCHY"/>
    <property type="match status" value="1"/>
</dbReference>
<feature type="transmembrane region" description="Helical" evidence="5">
    <location>
        <begin position="171"/>
        <end position="192"/>
    </location>
</feature>